<dbReference type="PANTHER" id="PTHR46796">
    <property type="entry name" value="HTH-TYPE TRANSCRIPTIONAL ACTIVATOR RHAS-RELATED"/>
    <property type="match status" value="1"/>
</dbReference>
<keyword evidence="1" id="KW-0805">Transcription regulation</keyword>
<proteinExistence type="predicted"/>
<accession>A0A1I1FX52</accession>
<organism evidence="5 6">
    <name type="scientific">Parapedobacter composti</name>
    <dbReference type="NCBI Taxonomy" id="623281"/>
    <lineage>
        <taxon>Bacteria</taxon>
        <taxon>Pseudomonadati</taxon>
        <taxon>Bacteroidota</taxon>
        <taxon>Sphingobacteriia</taxon>
        <taxon>Sphingobacteriales</taxon>
        <taxon>Sphingobacteriaceae</taxon>
        <taxon>Parapedobacter</taxon>
    </lineage>
</organism>
<keyword evidence="6" id="KW-1185">Reference proteome</keyword>
<dbReference type="AlphaFoldDB" id="A0A1I1FX52"/>
<keyword evidence="2 5" id="KW-0238">DNA-binding</keyword>
<dbReference type="Proteomes" id="UP000199577">
    <property type="component" value="Unassembled WGS sequence"/>
</dbReference>
<dbReference type="Gene3D" id="1.10.10.60">
    <property type="entry name" value="Homeodomain-like"/>
    <property type="match status" value="1"/>
</dbReference>
<sequence length="330" mass="36090">MRLSLHIDRPDARVHSEAAIRAAVARSAYPLAGAEARYWAAPGWQVLEQGYDLPDVYVCSVEVEASGDTVIPIRCPLHDLYGFYMVAGGIRIGTTDARAVVLHTNAGHYRLSYLPAATYTCSFAAGIHHIFYFVAKDSVLFREPSPELADSIAPVEALRARLATPAVSANLSMAGVAGDSIQRFLRHPGSTYLRRYLAIQTLVITLLLQACEALRVQFAAGQVGAALATRMRAYIDEQVVDGQDVGVASVARRFAVSYAYAKVIFRRHVGRPIGGYIRGCKLEQARRMLEAGDSPAQVARYVCWTPAYFSRAFRAKYGHPPGQHGNFISS</sequence>
<dbReference type="RefSeq" id="WP_090972070.1">
    <property type="nucleotide sequence ID" value="NZ_FOLL01000003.1"/>
</dbReference>
<protein>
    <submittedName>
        <fullName evidence="5">AraC-type DNA-binding protein</fullName>
    </submittedName>
</protein>
<dbReference type="PANTHER" id="PTHR46796:SF6">
    <property type="entry name" value="ARAC SUBFAMILY"/>
    <property type="match status" value="1"/>
</dbReference>
<keyword evidence="3" id="KW-0804">Transcription</keyword>
<dbReference type="InterPro" id="IPR050204">
    <property type="entry name" value="AraC_XylS_family_regulators"/>
</dbReference>
<gene>
    <name evidence="5" type="ORF">SAMN05421747_103199</name>
</gene>
<dbReference type="STRING" id="623281.SAMN05421747_103199"/>
<dbReference type="Pfam" id="PF12833">
    <property type="entry name" value="HTH_18"/>
    <property type="match status" value="1"/>
</dbReference>
<dbReference type="InterPro" id="IPR018060">
    <property type="entry name" value="HTH_AraC"/>
</dbReference>
<evidence type="ECO:0000256" key="1">
    <source>
        <dbReference type="ARBA" id="ARBA00023015"/>
    </source>
</evidence>
<dbReference type="PROSITE" id="PS01124">
    <property type="entry name" value="HTH_ARAC_FAMILY_2"/>
    <property type="match status" value="1"/>
</dbReference>
<dbReference type="SMART" id="SM00342">
    <property type="entry name" value="HTH_ARAC"/>
    <property type="match status" value="1"/>
</dbReference>
<feature type="domain" description="HTH araC/xylS-type" evidence="4">
    <location>
        <begin position="229"/>
        <end position="327"/>
    </location>
</feature>
<dbReference type="GO" id="GO:0043565">
    <property type="term" value="F:sequence-specific DNA binding"/>
    <property type="evidence" value="ECO:0007669"/>
    <property type="project" value="InterPro"/>
</dbReference>
<evidence type="ECO:0000313" key="6">
    <source>
        <dbReference type="Proteomes" id="UP000199577"/>
    </source>
</evidence>
<dbReference type="OrthoDB" id="699630at2"/>
<reference evidence="5 6" key="1">
    <citation type="submission" date="2016-10" db="EMBL/GenBank/DDBJ databases">
        <authorList>
            <person name="de Groot N.N."/>
        </authorList>
    </citation>
    <scope>NUCLEOTIDE SEQUENCE [LARGE SCALE GENOMIC DNA]</scope>
    <source>
        <strain evidence="5 6">DSM 22900</strain>
    </source>
</reference>
<dbReference type="EMBL" id="FOLL01000003">
    <property type="protein sequence ID" value="SFC03626.1"/>
    <property type="molecule type" value="Genomic_DNA"/>
</dbReference>
<evidence type="ECO:0000259" key="4">
    <source>
        <dbReference type="PROSITE" id="PS01124"/>
    </source>
</evidence>
<dbReference type="GO" id="GO:0003700">
    <property type="term" value="F:DNA-binding transcription factor activity"/>
    <property type="evidence" value="ECO:0007669"/>
    <property type="project" value="InterPro"/>
</dbReference>
<evidence type="ECO:0000256" key="2">
    <source>
        <dbReference type="ARBA" id="ARBA00023125"/>
    </source>
</evidence>
<evidence type="ECO:0000256" key="3">
    <source>
        <dbReference type="ARBA" id="ARBA00023163"/>
    </source>
</evidence>
<name>A0A1I1FX52_9SPHI</name>
<evidence type="ECO:0000313" key="5">
    <source>
        <dbReference type="EMBL" id="SFC03626.1"/>
    </source>
</evidence>